<dbReference type="InterPro" id="IPR032466">
    <property type="entry name" value="Metal_Hydrolase"/>
</dbReference>
<dbReference type="GO" id="GO:0046872">
    <property type="term" value="F:metal ion binding"/>
    <property type="evidence" value="ECO:0007669"/>
    <property type="project" value="UniProtKB-KW"/>
</dbReference>
<dbReference type="InterPro" id="IPR015991">
    <property type="entry name" value="TatD/YcfH-like"/>
</dbReference>
<dbReference type="PIRSF" id="PIRSF005902">
    <property type="entry name" value="DNase_TatD"/>
    <property type="match status" value="1"/>
</dbReference>
<dbReference type="Gene3D" id="3.20.20.140">
    <property type="entry name" value="Metal-dependent hydrolases"/>
    <property type="match status" value="1"/>
</dbReference>
<dbReference type="InterPro" id="IPR018228">
    <property type="entry name" value="DNase_TatD-rel_CS"/>
</dbReference>
<keyword evidence="1 3" id="KW-0479">Metal-binding</keyword>
<dbReference type="Pfam" id="PF01026">
    <property type="entry name" value="TatD_DNase"/>
    <property type="match status" value="1"/>
</dbReference>
<dbReference type="GO" id="GO:0016788">
    <property type="term" value="F:hydrolase activity, acting on ester bonds"/>
    <property type="evidence" value="ECO:0007669"/>
    <property type="project" value="InterPro"/>
</dbReference>
<dbReference type="SUPFAM" id="SSF51556">
    <property type="entry name" value="Metallo-dependent hydrolases"/>
    <property type="match status" value="1"/>
</dbReference>
<organism evidence="4 5">
    <name type="scientific">Candidatus Staskawiczbacteria bacterium RIFCSPHIGHO2_02_FULL_42_22</name>
    <dbReference type="NCBI Taxonomy" id="1802207"/>
    <lineage>
        <taxon>Bacteria</taxon>
        <taxon>Candidatus Staskawicziibacteriota</taxon>
    </lineage>
</organism>
<evidence type="ECO:0000256" key="3">
    <source>
        <dbReference type="PIRSR" id="PIRSR005902-1"/>
    </source>
</evidence>
<dbReference type="PANTHER" id="PTHR46124:SF2">
    <property type="entry name" value="D-AMINOACYL-TRNA DEACYLASE"/>
    <property type="match status" value="1"/>
</dbReference>
<dbReference type="CDD" id="cd01310">
    <property type="entry name" value="TatD_DNAse"/>
    <property type="match status" value="1"/>
</dbReference>
<evidence type="ECO:0000256" key="1">
    <source>
        <dbReference type="ARBA" id="ARBA00022723"/>
    </source>
</evidence>
<feature type="binding site" evidence="3">
    <location>
        <position position="188"/>
    </location>
    <ligand>
        <name>a divalent metal cation</name>
        <dbReference type="ChEBI" id="CHEBI:60240"/>
        <label>2</label>
    </ligand>
</feature>
<feature type="binding site" evidence="3">
    <location>
        <position position="14"/>
    </location>
    <ligand>
        <name>a divalent metal cation</name>
        <dbReference type="ChEBI" id="CHEBI:60240"/>
        <label>1</label>
    </ligand>
</feature>
<evidence type="ECO:0000313" key="5">
    <source>
        <dbReference type="Proteomes" id="UP000178820"/>
    </source>
</evidence>
<evidence type="ECO:0000256" key="2">
    <source>
        <dbReference type="ARBA" id="ARBA00022801"/>
    </source>
</evidence>
<dbReference type="PROSITE" id="PS01091">
    <property type="entry name" value="TATD_3"/>
    <property type="match status" value="1"/>
</dbReference>
<feature type="binding site" evidence="3">
    <location>
        <position position="117"/>
    </location>
    <ligand>
        <name>a divalent metal cation</name>
        <dbReference type="ChEBI" id="CHEBI:60240"/>
        <label>1</label>
    </ligand>
</feature>
<protein>
    <recommendedName>
        <fullName evidence="6">Hydrolase TatD</fullName>
    </recommendedName>
</protein>
<feature type="binding site" evidence="3">
    <location>
        <position position="160"/>
    </location>
    <ligand>
        <name>a divalent metal cation</name>
        <dbReference type="ChEBI" id="CHEBI:60240"/>
        <label>2</label>
    </ligand>
</feature>
<name>A0A1G2I2A8_9BACT</name>
<feature type="binding site" evidence="3">
    <location>
        <position position="235"/>
    </location>
    <ligand>
        <name>a divalent metal cation</name>
        <dbReference type="ChEBI" id="CHEBI:60240"/>
        <label>1</label>
    </ligand>
</feature>
<evidence type="ECO:0008006" key="6">
    <source>
        <dbReference type="Google" id="ProtNLM"/>
    </source>
</evidence>
<comment type="caution">
    <text evidence="4">The sequence shown here is derived from an EMBL/GenBank/DDBJ whole genome shotgun (WGS) entry which is preliminary data.</text>
</comment>
<dbReference type="EMBL" id="MHOT01000021">
    <property type="protein sequence ID" value="OGZ68560.1"/>
    <property type="molecule type" value="Genomic_DNA"/>
</dbReference>
<sequence>MKEKLPKIIDTHSHVQFHAFNNDKDEVIKKTLAENIWMINVGTKYETSKKAVEMAGHYDKGVYAAIGLHPMYAAAEFIKLKTDPDEGEFLIQEQNFDKEKYKELALQGGPKIVAIGEIGLDYYYKPKSAAKLALFKEKQKQVFWEQLGLAQELNLPVILHCRVAHQDMLEILKSYILNHKSFLGGVVHCFTGSIEEMQQYIDSGFYIGINGIIFKLPLDEVIKNTPLEKIVVETDCPYLTPLPEGTKRNEPIFIKHTIQKIAELKGITFDQVAEKTTQNARKLFNIQTKSIPRQLAAGLSFRKVSKNSGL</sequence>
<evidence type="ECO:0000313" key="4">
    <source>
        <dbReference type="EMBL" id="OGZ68560.1"/>
    </source>
</evidence>
<dbReference type="InterPro" id="IPR001130">
    <property type="entry name" value="TatD-like"/>
</dbReference>
<dbReference type="STRING" id="1802207.A3D44_01255"/>
<dbReference type="GO" id="GO:0004536">
    <property type="term" value="F:DNA nuclease activity"/>
    <property type="evidence" value="ECO:0007669"/>
    <property type="project" value="InterPro"/>
</dbReference>
<dbReference type="PANTHER" id="PTHR46124">
    <property type="entry name" value="D-AMINOACYL-TRNA DEACYLASE"/>
    <property type="match status" value="1"/>
</dbReference>
<proteinExistence type="predicted"/>
<dbReference type="Proteomes" id="UP000178820">
    <property type="component" value="Unassembled WGS sequence"/>
</dbReference>
<feature type="binding site" evidence="3">
    <location>
        <position position="12"/>
    </location>
    <ligand>
        <name>a divalent metal cation</name>
        <dbReference type="ChEBI" id="CHEBI:60240"/>
        <label>1</label>
    </ligand>
</feature>
<reference evidence="4 5" key="1">
    <citation type="journal article" date="2016" name="Nat. Commun.">
        <title>Thousands of microbial genomes shed light on interconnected biogeochemical processes in an aquifer system.</title>
        <authorList>
            <person name="Anantharaman K."/>
            <person name="Brown C.T."/>
            <person name="Hug L.A."/>
            <person name="Sharon I."/>
            <person name="Castelle C.J."/>
            <person name="Probst A.J."/>
            <person name="Thomas B.C."/>
            <person name="Singh A."/>
            <person name="Wilkins M.J."/>
            <person name="Karaoz U."/>
            <person name="Brodie E.L."/>
            <person name="Williams K.H."/>
            <person name="Hubbard S.S."/>
            <person name="Banfield J.F."/>
        </authorList>
    </citation>
    <scope>NUCLEOTIDE SEQUENCE [LARGE SCALE GENOMIC DNA]</scope>
</reference>
<dbReference type="NCBIfam" id="TIGR00010">
    <property type="entry name" value="YchF/TatD family DNA exonuclease"/>
    <property type="match status" value="1"/>
</dbReference>
<gene>
    <name evidence="4" type="ORF">A3D44_01255</name>
</gene>
<dbReference type="AlphaFoldDB" id="A0A1G2I2A8"/>
<keyword evidence="2" id="KW-0378">Hydrolase</keyword>
<accession>A0A1G2I2A8</accession>